<gene>
    <name evidence="7" type="ORF">ACFOSS_00685</name>
</gene>
<dbReference type="Pfam" id="PF08085">
    <property type="entry name" value="Entericidin"/>
    <property type="match status" value="1"/>
</dbReference>
<evidence type="ECO:0000313" key="8">
    <source>
        <dbReference type="Proteomes" id="UP001595692"/>
    </source>
</evidence>
<sequence length="46" mass="4882">MSKMRYVICVLALGLMACNTINGIGKDIAKGGEKVQQAATSVQKKI</sequence>
<proteinExistence type="inferred from homology"/>
<name>A0ABV8CJ36_9GAMM</name>
<keyword evidence="5" id="KW-0564">Palmitate</keyword>
<reference evidence="8" key="1">
    <citation type="journal article" date="2019" name="Int. J. Syst. Evol. Microbiol.">
        <title>The Global Catalogue of Microorganisms (GCM) 10K type strain sequencing project: providing services to taxonomists for standard genome sequencing and annotation.</title>
        <authorList>
            <consortium name="The Broad Institute Genomics Platform"/>
            <consortium name="The Broad Institute Genome Sequencing Center for Infectious Disease"/>
            <person name="Wu L."/>
            <person name="Ma J."/>
        </authorList>
    </citation>
    <scope>NUCLEOTIDE SEQUENCE [LARGE SCALE GENOMIC DNA]</scope>
    <source>
        <strain evidence="8">CCUG 54939</strain>
    </source>
</reference>
<accession>A0ABV8CJ36</accession>
<keyword evidence="4" id="KW-0472">Membrane</keyword>
<dbReference type="EMBL" id="JBHSAF010000001">
    <property type="protein sequence ID" value="MFC3911983.1"/>
    <property type="molecule type" value="Genomic_DNA"/>
</dbReference>
<dbReference type="PROSITE" id="PS51257">
    <property type="entry name" value="PROKAR_LIPOPROTEIN"/>
    <property type="match status" value="1"/>
</dbReference>
<dbReference type="InterPro" id="IPR012556">
    <property type="entry name" value="Entericidin"/>
</dbReference>
<keyword evidence="2" id="KW-1003">Cell membrane</keyword>
<evidence type="ECO:0000256" key="2">
    <source>
        <dbReference type="ARBA" id="ARBA00022475"/>
    </source>
</evidence>
<evidence type="ECO:0000256" key="1">
    <source>
        <dbReference type="ARBA" id="ARBA00010296"/>
    </source>
</evidence>
<keyword evidence="3" id="KW-0732">Signal</keyword>
<evidence type="ECO:0000256" key="5">
    <source>
        <dbReference type="ARBA" id="ARBA00023139"/>
    </source>
</evidence>
<dbReference type="RefSeq" id="WP_377149878.1">
    <property type="nucleotide sequence ID" value="NZ_JBHSAF010000001.1"/>
</dbReference>
<comment type="caution">
    <text evidence="7">The sequence shown here is derived from an EMBL/GenBank/DDBJ whole genome shotgun (WGS) entry which is preliminary data.</text>
</comment>
<keyword evidence="6 7" id="KW-0449">Lipoprotein</keyword>
<protein>
    <submittedName>
        <fullName evidence="7">Entericidin A/B family lipoprotein</fullName>
    </submittedName>
</protein>
<evidence type="ECO:0000313" key="7">
    <source>
        <dbReference type="EMBL" id="MFC3911983.1"/>
    </source>
</evidence>
<evidence type="ECO:0000256" key="4">
    <source>
        <dbReference type="ARBA" id="ARBA00023136"/>
    </source>
</evidence>
<keyword evidence="8" id="KW-1185">Reference proteome</keyword>
<comment type="similarity">
    <text evidence="1">Belongs to the EcnA/EcnB lipoprotein family.</text>
</comment>
<organism evidence="7 8">
    <name type="scientific">Pseudaeromonas sharmana</name>
    <dbReference type="NCBI Taxonomy" id="328412"/>
    <lineage>
        <taxon>Bacteria</taxon>
        <taxon>Pseudomonadati</taxon>
        <taxon>Pseudomonadota</taxon>
        <taxon>Gammaproteobacteria</taxon>
        <taxon>Aeromonadales</taxon>
        <taxon>Aeromonadaceae</taxon>
        <taxon>Pseudaeromonas</taxon>
    </lineage>
</organism>
<evidence type="ECO:0000256" key="6">
    <source>
        <dbReference type="ARBA" id="ARBA00023288"/>
    </source>
</evidence>
<evidence type="ECO:0000256" key="3">
    <source>
        <dbReference type="ARBA" id="ARBA00022729"/>
    </source>
</evidence>
<dbReference type="Proteomes" id="UP001595692">
    <property type="component" value="Unassembled WGS sequence"/>
</dbReference>